<dbReference type="PANTHER" id="PTHR43404">
    <property type="entry name" value="LIPOPOLYSACCHARIDE CHOLINEPHOSPHOTRANSFERASE LICD"/>
    <property type="match status" value="1"/>
</dbReference>
<protein>
    <submittedName>
        <fullName evidence="2">LicD family protein</fullName>
    </submittedName>
</protein>
<evidence type="ECO:0000313" key="3">
    <source>
        <dbReference type="Proteomes" id="UP001198893"/>
    </source>
</evidence>
<organism evidence="2 3">
    <name type="scientific">Roseburia amylophila</name>
    <dbReference type="NCBI Taxonomy" id="2981794"/>
    <lineage>
        <taxon>Bacteria</taxon>
        <taxon>Bacillati</taxon>
        <taxon>Bacillota</taxon>
        <taxon>Clostridia</taxon>
        <taxon>Lachnospirales</taxon>
        <taxon>Lachnospiraceae</taxon>
        <taxon>Roseburia</taxon>
    </lineage>
</organism>
<dbReference type="InterPro" id="IPR043148">
    <property type="entry name" value="TagF_C"/>
</dbReference>
<dbReference type="EMBL" id="JAJEQW010000002">
    <property type="protein sequence ID" value="MCC2241234.1"/>
    <property type="molecule type" value="Genomic_DNA"/>
</dbReference>
<sequence>MKEYIIFGCGKIGRAIYKQLGQKAVFCFCDNWLSKRGETYDNKAIISFDELEAIASDYIILCMLNEINLKEVEQQLYRAQIYHYLTYEEFQYAKEQFPDSTKLRAYLSESVNLNLLKVQFYKEKCDRLEEKVEYVCRHTDVADVKQAEGYVRERQLAVVQFAQNFIEKYMPESIHPFLIAGNLLGEYRCQGFIPWDDDIDFGLIREEYDEFFRLAKEKFPVCICDESNPDMQKWVDMCTQKYANQYILFVYHNMIQISRGSNALDRLAVDFFAYDYMEEDASFEAFTSYVNKIMDRFSEKAFSEREKYYFIKEEKEKGLYTKEYSDKIYFGIDNMDVVKKKHNHNWIEKETLFPLKKCMFEGKEFWRPNHMEDFLKYEYADYQTYPPDFAENPHRYWEKYIETNYLNVEFYLVDSFEIYHFAPYYKLFRKNGANAVFVAENNRKNVSGKWFDYEEAIKILNELGYKYKTICNPNAQIAMTTQDAENLRKYGKETYRVHINYGYGLIRNSYAFSERTTRGFQACVIQGEFQRKKLQKVSGSTKLISGGFPKHFGHKLPDQKTARNAYGINASRKVLLYFPTWDEDCGVMQFGDEIKQLRKTYFIVTKMHHVLERDADKNLERRKISEFSDVILPADCDIETAVAMADYILADAKSGAAMEAAYLNNTVPLALLTVREPVEDWFYPEIEKLGPVVTAKDSLTEKMAECQVEKNWEERKKILETCYGKPDYPYLEEVIHYLMDEKSRV</sequence>
<reference evidence="2" key="1">
    <citation type="submission" date="2021-10" db="EMBL/GenBank/DDBJ databases">
        <title>Anaerobic single-cell dispensing facilitates the cultivation of human gut bacteria.</title>
        <authorList>
            <person name="Afrizal A."/>
        </authorList>
    </citation>
    <scope>NUCLEOTIDE SEQUENCE</scope>
    <source>
        <strain evidence="2">CLA-AA-H204</strain>
    </source>
</reference>
<dbReference type="InterPro" id="IPR052942">
    <property type="entry name" value="LPS_cholinephosphotransferase"/>
</dbReference>
<proteinExistence type="predicted"/>
<evidence type="ECO:0000259" key="1">
    <source>
        <dbReference type="Pfam" id="PF04991"/>
    </source>
</evidence>
<dbReference type="Gene3D" id="3.40.50.12580">
    <property type="match status" value="1"/>
</dbReference>
<dbReference type="Pfam" id="PF04991">
    <property type="entry name" value="LicD"/>
    <property type="match status" value="1"/>
</dbReference>
<dbReference type="Gene3D" id="3.40.50.720">
    <property type="entry name" value="NAD(P)-binding Rossmann-like Domain"/>
    <property type="match status" value="1"/>
</dbReference>
<gene>
    <name evidence="2" type="ORF">LKD47_02795</name>
</gene>
<dbReference type="PANTHER" id="PTHR43404:SF1">
    <property type="entry name" value="MNN4P"/>
    <property type="match status" value="1"/>
</dbReference>
<dbReference type="RefSeq" id="WP_227709617.1">
    <property type="nucleotide sequence ID" value="NZ_JAJEQW010000002.1"/>
</dbReference>
<comment type="caution">
    <text evidence="2">The sequence shown here is derived from an EMBL/GenBank/DDBJ whole genome shotgun (WGS) entry which is preliminary data.</text>
</comment>
<dbReference type="Proteomes" id="UP001198893">
    <property type="component" value="Unassembled WGS sequence"/>
</dbReference>
<feature type="domain" description="LicD/FKTN/FKRP nucleotidyltransferase" evidence="1">
    <location>
        <begin position="174"/>
        <end position="379"/>
    </location>
</feature>
<dbReference type="AlphaFoldDB" id="A0AAW4WD41"/>
<accession>A0AAW4WD41</accession>
<dbReference type="InterPro" id="IPR007074">
    <property type="entry name" value="LicD/FKTN/FKRP_NTP_transf"/>
</dbReference>
<dbReference type="GO" id="GO:0009100">
    <property type="term" value="P:glycoprotein metabolic process"/>
    <property type="evidence" value="ECO:0007669"/>
    <property type="project" value="UniProtKB-ARBA"/>
</dbReference>
<name>A0AAW4WD41_9FIRM</name>
<evidence type="ECO:0000313" key="2">
    <source>
        <dbReference type="EMBL" id="MCC2241234.1"/>
    </source>
</evidence>